<dbReference type="PANTHER" id="PTHR13710:SF154">
    <property type="entry name" value="RECQ HELICASE, PUTATIVE (AFU_ORTHOLOGUE AFUA_6G14720)-RELATED"/>
    <property type="match status" value="1"/>
</dbReference>
<evidence type="ECO:0000256" key="1">
    <source>
        <dbReference type="ARBA" id="ARBA00005446"/>
    </source>
</evidence>
<dbReference type="SUPFAM" id="SSF52540">
    <property type="entry name" value="P-loop containing nucleoside triphosphate hydrolases"/>
    <property type="match status" value="1"/>
</dbReference>
<sequence>MDRYLIYWTRFVRYYLNVVHLDDEKLFESHGFRFTASQRRRLEDLWSDDTIEDLLLELSADFWTQKLGDGPFESPLWHFVGVLGIDGETCQFRPAHHFTYVLAGLVYVGRALLGEWAIPTARRGAMADLPERLEDVRSAWLCAGTYSPMGYVLSLLLYGKKIARETGSRLMVSWSKDPELMFFNGKPIHMNHIRTMVAEMTSDAEDLLWKTLLFKEGDDVRFVVPLAGIEDDLTQTVRGQSFIHSNGLAGKEGEMLSDLVCGQRRKEFLDKHGDWKWGGVRRYLKQVKRFEEMLLLLAHFTGGQPARGTEITGLRLVNGINRDRSVFVIDGEVVLVTQYHKSQAHFDAPKVIPRFLPPRVGQLMAMYMVYVRPLVDRWEADRWSLHGKLKPPSDFIWHNEDGPWDTPQMTAAVSRLSQHYMGRRITLQDWRHIAIAISKKHARQRGAAVPDFEDDEEHDESENYEVPDDLAACHTGQTAANYGVTIDILKRLTAESLEVFGQVSHRWHKFLQVDEASLERSRAPAAPATKRTQAAAGIAESQRPTRPKVLQLKKEEGGSGGGDDCILRALRTVLRNDDARFRSPQQEMAVRAAAAKDTPLVAVLPTGGGKSLVFMVPAMLTGAGVTIVVAPYAELKRQLVTRCLDAGLECKHWPEARESWPRVVIVSAEAASSDDFLQWAADLRVRDRLDRVVIDECHLMFTAANEYRRKLRALVLLRNLGCAFVFLTGTLPPLCQREFEEAMQLQNPLYIRASSHRTNVEYLVQRVGNGRGVTEVIQRAKARLGLTTKGGAGKGIVYCATHAKCQMLARQLKCHYYHGTPDDADAHFFAQREEGFQAWLRGESPYIVATSALGTGIDVPGITHVMHFGAPYSIIDYAQEAGRAGRAGERVEAVIVVEERDWPTEDPKREAALELKTREVNALIRTSGCRRSVLGRCLDNDLRDCDRIDAVPCDNCQSERLRWKSELSSQGQIMSEAYVKKVSRGMHRLQSALETVAELQSMACVICWVFEGSGAANHKWGTCNELDDGLSFVSCMEFQRGINYRRDPQAAYLSCYFCHVSQEICTEGYQTRGESCRRKHVVIPVAYAASTDDGLWGMVQELAGRKISNREDYVAWLGRKHGKPVCGQEMTNAMAVFNLVVDWREGRKIQ</sequence>
<dbReference type="Pfam" id="PF00271">
    <property type="entry name" value="Helicase_C"/>
    <property type="match status" value="1"/>
</dbReference>
<keyword evidence="3" id="KW-0067">ATP-binding</keyword>
<dbReference type="InterPro" id="IPR001650">
    <property type="entry name" value="Helicase_C-like"/>
</dbReference>
<dbReference type="EMBL" id="JAQHRD010000011">
    <property type="protein sequence ID" value="KAJ6437563.1"/>
    <property type="molecule type" value="Genomic_DNA"/>
</dbReference>
<evidence type="ECO:0000256" key="3">
    <source>
        <dbReference type="ARBA" id="ARBA00022840"/>
    </source>
</evidence>
<gene>
    <name evidence="9" type="ORF">O9K51_09769</name>
</gene>
<feature type="domain" description="Helicase C-terminal" evidence="8">
    <location>
        <begin position="772"/>
        <end position="928"/>
    </location>
</feature>
<evidence type="ECO:0000256" key="5">
    <source>
        <dbReference type="ARBA" id="ARBA00034808"/>
    </source>
</evidence>
<evidence type="ECO:0000256" key="4">
    <source>
        <dbReference type="ARBA" id="ARBA00034617"/>
    </source>
</evidence>
<dbReference type="Gene3D" id="3.40.50.300">
    <property type="entry name" value="P-loop containing nucleotide triphosphate hydrolases"/>
    <property type="match status" value="2"/>
</dbReference>
<protein>
    <recommendedName>
        <fullName evidence="5">DNA 3'-5' helicase</fullName>
        <ecNumber evidence="5">5.6.2.4</ecNumber>
    </recommendedName>
</protein>
<dbReference type="SMART" id="SM00490">
    <property type="entry name" value="HELICc"/>
    <property type="match status" value="1"/>
</dbReference>
<organism evidence="9 10">
    <name type="scientific">Purpureocillium lavendulum</name>
    <dbReference type="NCBI Taxonomy" id="1247861"/>
    <lineage>
        <taxon>Eukaryota</taxon>
        <taxon>Fungi</taxon>
        <taxon>Dikarya</taxon>
        <taxon>Ascomycota</taxon>
        <taxon>Pezizomycotina</taxon>
        <taxon>Sordariomycetes</taxon>
        <taxon>Hypocreomycetidae</taxon>
        <taxon>Hypocreales</taxon>
        <taxon>Ophiocordycipitaceae</taxon>
        <taxon>Purpureocillium</taxon>
    </lineage>
</organism>
<dbReference type="GO" id="GO:0005737">
    <property type="term" value="C:cytoplasm"/>
    <property type="evidence" value="ECO:0007669"/>
    <property type="project" value="TreeGrafter"/>
</dbReference>
<name>A0AB34FDN6_9HYPO</name>
<keyword evidence="10" id="KW-1185">Reference proteome</keyword>
<dbReference type="InterPro" id="IPR027417">
    <property type="entry name" value="P-loop_NTPase"/>
</dbReference>
<feature type="compositionally biased region" description="Low complexity" evidence="6">
    <location>
        <begin position="523"/>
        <end position="536"/>
    </location>
</feature>
<dbReference type="GO" id="GO:0005524">
    <property type="term" value="F:ATP binding"/>
    <property type="evidence" value="ECO:0007669"/>
    <property type="project" value="UniProtKB-KW"/>
</dbReference>
<dbReference type="GO" id="GO:0005694">
    <property type="term" value="C:chromosome"/>
    <property type="evidence" value="ECO:0007669"/>
    <property type="project" value="TreeGrafter"/>
</dbReference>
<dbReference type="GO" id="GO:0000724">
    <property type="term" value="P:double-strand break repair via homologous recombination"/>
    <property type="evidence" value="ECO:0007669"/>
    <property type="project" value="TreeGrafter"/>
</dbReference>
<dbReference type="InterPro" id="IPR011545">
    <property type="entry name" value="DEAD/DEAH_box_helicase_dom"/>
</dbReference>
<proteinExistence type="inferred from homology"/>
<dbReference type="PROSITE" id="PS51194">
    <property type="entry name" value="HELICASE_CTER"/>
    <property type="match status" value="1"/>
</dbReference>
<evidence type="ECO:0000256" key="6">
    <source>
        <dbReference type="SAM" id="MobiDB-lite"/>
    </source>
</evidence>
<feature type="domain" description="Helicase ATP-binding" evidence="7">
    <location>
        <begin position="591"/>
        <end position="749"/>
    </location>
</feature>
<dbReference type="GO" id="GO:0003676">
    <property type="term" value="F:nucleic acid binding"/>
    <property type="evidence" value="ECO:0007669"/>
    <property type="project" value="InterPro"/>
</dbReference>
<dbReference type="PROSITE" id="PS51192">
    <property type="entry name" value="HELICASE_ATP_BIND_1"/>
    <property type="match status" value="1"/>
</dbReference>
<dbReference type="InterPro" id="IPR014001">
    <property type="entry name" value="Helicase_ATP-bd"/>
</dbReference>
<evidence type="ECO:0000313" key="9">
    <source>
        <dbReference type="EMBL" id="KAJ6437563.1"/>
    </source>
</evidence>
<comment type="caution">
    <text evidence="9">The sequence shown here is derived from an EMBL/GenBank/DDBJ whole genome shotgun (WGS) entry which is preliminary data.</text>
</comment>
<evidence type="ECO:0000259" key="8">
    <source>
        <dbReference type="PROSITE" id="PS51194"/>
    </source>
</evidence>
<dbReference type="GO" id="GO:0009378">
    <property type="term" value="F:four-way junction helicase activity"/>
    <property type="evidence" value="ECO:0007669"/>
    <property type="project" value="TreeGrafter"/>
</dbReference>
<dbReference type="SMART" id="SM00487">
    <property type="entry name" value="DEXDc"/>
    <property type="match status" value="1"/>
</dbReference>
<comment type="similarity">
    <text evidence="1">Belongs to the helicase family. RecQ subfamily.</text>
</comment>
<dbReference type="GO" id="GO:0043138">
    <property type="term" value="F:3'-5' DNA helicase activity"/>
    <property type="evidence" value="ECO:0007669"/>
    <property type="project" value="UniProtKB-EC"/>
</dbReference>
<dbReference type="AlphaFoldDB" id="A0AB34FDN6"/>
<reference evidence="9" key="1">
    <citation type="submission" date="2023-01" db="EMBL/GenBank/DDBJ databases">
        <title>The growth and conidiation of Purpureocillium lavendulum are regulated by nitrogen source and histone H3K14 acetylation.</title>
        <authorList>
            <person name="Tang P."/>
            <person name="Han J."/>
            <person name="Zhang C."/>
            <person name="Tang P."/>
            <person name="Qi F."/>
            <person name="Zhang K."/>
            <person name="Liang L."/>
        </authorList>
    </citation>
    <scope>NUCLEOTIDE SEQUENCE</scope>
    <source>
        <strain evidence="9">YMF1.00683</strain>
    </source>
</reference>
<dbReference type="Pfam" id="PF00270">
    <property type="entry name" value="DEAD"/>
    <property type="match status" value="1"/>
</dbReference>
<comment type="catalytic activity">
    <reaction evidence="4">
        <text>Couples ATP hydrolysis with the unwinding of duplex DNA by translocating in the 3'-5' direction.</text>
        <dbReference type="EC" id="5.6.2.4"/>
    </reaction>
</comment>
<dbReference type="PANTHER" id="PTHR13710">
    <property type="entry name" value="DNA HELICASE RECQ FAMILY MEMBER"/>
    <property type="match status" value="1"/>
</dbReference>
<dbReference type="Proteomes" id="UP001163105">
    <property type="component" value="Unassembled WGS sequence"/>
</dbReference>
<dbReference type="EC" id="5.6.2.4" evidence="5"/>
<evidence type="ECO:0000313" key="10">
    <source>
        <dbReference type="Proteomes" id="UP001163105"/>
    </source>
</evidence>
<evidence type="ECO:0000259" key="7">
    <source>
        <dbReference type="PROSITE" id="PS51192"/>
    </source>
</evidence>
<evidence type="ECO:0000256" key="2">
    <source>
        <dbReference type="ARBA" id="ARBA00022741"/>
    </source>
</evidence>
<accession>A0AB34FDN6</accession>
<keyword evidence="2" id="KW-0547">Nucleotide-binding</keyword>
<feature type="region of interest" description="Disordered" evidence="6">
    <location>
        <begin position="521"/>
        <end position="560"/>
    </location>
</feature>